<sequence>MEPLTLFTLFHVFVIDGDTFVYHGVKFRLYGVNAPERGMPCYEEAREALKEFFERGAQAITVGEDRFGRRLVLVWNSRGSAASWLFSKGLAIPYPYAGPLVAKGYLADALAKWRPGCLFKVGRTLVELVTFTYNPPGPDKEEIVLKNKSFKTVTVTLMNKRWSSVVVEVGPGVQTVTVTNFLGNKGDALVVHVKGTLQALVAYIPKAFTSTVYPGGTWSPPLDSSSR</sequence>
<dbReference type="KEGG" id="iho:Igni_1343"/>
<dbReference type="Proteomes" id="UP000000262">
    <property type="component" value="Chromosome"/>
</dbReference>
<gene>
    <name evidence="2" type="ordered locus">Igni_1343</name>
</gene>
<dbReference type="EMBL" id="CP000816">
    <property type="protein sequence ID" value="ABU82519.1"/>
    <property type="molecule type" value="Genomic_DNA"/>
</dbReference>
<dbReference type="STRING" id="453591.Igni_1343"/>
<protein>
    <submittedName>
        <fullName evidence="2">Nuclease (SNase domain protein)</fullName>
    </submittedName>
</protein>
<feature type="domain" description="TNase-like" evidence="1">
    <location>
        <begin position="5"/>
        <end position="115"/>
    </location>
</feature>
<dbReference type="InterPro" id="IPR035437">
    <property type="entry name" value="SNase_OB-fold_sf"/>
</dbReference>
<dbReference type="eggNOG" id="arCOG03192">
    <property type="taxonomic scope" value="Archaea"/>
</dbReference>
<organism evidence="2 3">
    <name type="scientific">Ignicoccus hospitalis (strain KIN4/I / DSM 18386 / JCM 14125)</name>
    <dbReference type="NCBI Taxonomy" id="453591"/>
    <lineage>
        <taxon>Archaea</taxon>
        <taxon>Thermoproteota</taxon>
        <taxon>Thermoprotei</taxon>
        <taxon>Desulfurococcales</taxon>
        <taxon>Desulfurococcaceae</taxon>
        <taxon>Ignicoccus</taxon>
    </lineage>
</organism>
<evidence type="ECO:0000313" key="2">
    <source>
        <dbReference type="EMBL" id="ABU82519.1"/>
    </source>
</evidence>
<reference evidence="2 3" key="1">
    <citation type="journal article" date="2008" name="Genome Biol.">
        <title>A genomic analysis of the archaeal system Ignicoccus hospitalis-Nanoarchaeum equitans.</title>
        <authorList>
            <person name="Podar M."/>
            <person name="Anderson I."/>
            <person name="Makarova K.S."/>
            <person name="Elkins J.G."/>
            <person name="Ivanova N."/>
            <person name="Wall M.A."/>
            <person name="Lykidis A."/>
            <person name="Mavromatis K."/>
            <person name="Sun H."/>
            <person name="Hudson M.E."/>
            <person name="Chen W."/>
            <person name="Deciu C."/>
            <person name="Hutchison D."/>
            <person name="Eads J.R."/>
            <person name="Anderson A."/>
            <person name="Fernandes F."/>
            <person name="Szeto E."/>
            <person name="Lapidus A."/>
            <person name="Kyrpides N.C."/>
            <person name="Saier M.H.Jr."/>
            <person name="Richardson P.M."/>
            <person name="Rachel R."/>
            <person name="Huber H."/>
            <person name="Eisen J.A."/>
            <person name="Koonin E.V."/>
            <person name="Keller M."/>
            <person name="Stetter K.O."/>
        </authorList>
    </citation>
    <scope>NUCLEOTIDE SEQUENCE [LARGE SCALE GENOMIC DNA]</scope>
    <source>
        <strain evidence="3">KIN4/I / DSM 18386 / JCM 14125</strain>
    </source>
</reference>
<dbReference type="HOGENOM" id="CLU_1217556_0_0_2"/>
<dbReference type="GeneID" id="5562193"/>
<evidence type="ECO:0000313" key="3">
    <source>
        <dbReference type="Proteomes" id="UP000000262"/>
    </source>
</evidence>
<name>A8AC67_IGNH4</name>
<dbReference type="RefSeq" id="WP_012123483.1">
    <property type="nucleotide sequence ID" value="NC_009776.1"/>
</dbReference>
<proteinExistence type="predicted"/>
<dbReference type="SMART" id="SM00318">
    <property type="entry name" value="SNc"/>
    <property type="match status" value="1"/>
</dbReference>
<dbReference type="InterPro" id="IPR016071">
    <property type="entry name" value="Staphylococal_nuclease_OB-fold"/>
</dbReference>
<keyword evidence="3" id="KW-1185">Reference proteome</keyword>
<dbReference type="Gene3D" id="2.40.50.90">
    <property type="match status" value="1"/>
</dbReference>
<dbReference type="SUPFAM" id="SSF50199">
    <property type="entry name" value="Staphylococcal nuclease"/>
    <property type="match status" value="1"/>
</dbReference>
<dbReference type="AlphaFoldDB" id="A8AC67"/>
<accession>A8AC67</accession>
<evidence type="ECO:0000259" key="1">
    <source>
        <dbReference type="SMART" id="SM00318"/>
    </source>
</evidence>
<dbReference type="OrthoDB" id="3327at2157"/>